<organism evidence="1 2">
    <name type="scientific">Aldrovandia affinis</name>
    <dbReference type="NCBI Taxonomy" id="143900"/>
    <lineage>
        <taxon>Eukaryota</taxon>
        <taxon>Metazoa</taxon>
        <taxon>Chordata</taxon>
        <taxon>Craniata</taxon>
        <taxon>Vertebrata</taxon>
        <taxon>Euteleostomi</taxon>
        <taxon>Actinopterygii</taxon>
        <taxon>Neopterygii</taxon>
        <taxon>Teleostei</taxon>
        <taxon>Notacanthiformes</taxon>
        <taxon>Halosauridae</taxon>
        <taxon>Aldrovandia</taxon>
    </lineage>
</organism>
<reference evidence="1" key="1">
    <citation type="journal article" date="2023" name="Science">
        <title>Genome structures resolve the early diversification of teleost fishes.</title>
        <authorList>
            <person name="Parey E."/>
            <person name="Louis A."/>
            <person name="Montfort J."/>
            <person name="Bouchez O."/>
            <person name="Roques C."/>
            <person name="Iampietro C."/>
            <person name="Lluch J."/>
            <person name="Castinel A."/>
            <person name="Donnadieu C."/>
            <person name="Desvignes T."/>
            <person name="Floi Bucao C."/>
            <person name="Jouanno E."/>
            <person name="Wen M."/>
            <person name="Mejri S."/>
            <person name="Dirks R."/>
            <person name="Jansen H."/>
            <person name="Henkel C."/>
            <person name="Chen W.J."/>
            <person name="Zahm M."/>
            <person name="Cabau C."/>
            <person name="Klopp C."/>
            <person name="Thompson A.W."/>
            <person name="Robinson-Rechavi M."/>
            <person name="Braasch I."/>
            <person name="Lecointre G."/>
            <person name="Bobe J."/>
            <person name="Postlethwait J.H."/>
            <person name="Berthelot C."/>
            <person name="Roest Crollius H."/>
            <person name="Guiguen Y."/>
        </authorList>
    </citation>
    <scope>NUCLEOTIDE SEQUENCE</scope>
    <source>
        <strain evidence="1">NC1722</strain>
    </source>
</reference>
<accession>A0AAD7SAY3</accession>
<sequence>MDAHFHESTSRVSRAACLRFGKLLFTVGVAACGRTHASDLTHMRWHAAQVGMESVCAREVSSTVVLQQGLVVSVTALKSAADQRGDKAQTGPP</sequence>
<gene>
    <name evidence="1" type="ORF">AAFF_G00415640</name>
</gene>
<dbReference type="Proteomes" id="UP001221898">
    <property type="component" value="Unassembled WGS sequence"/>
</dbReference>
<dbReference type="AlphaFoldDB" id="A0AAD7SAY3"/>
<protein>
    <submittedName>
        <fullName evidence="1">Uncharacterized protein</fullName>
    </submittedName>
</protein>
<evidence type="ECO:0000313" key="2">
    <source>
        <dbReference type="Proteomes" id="UP001221898"/>
    </source>
</evidence>
<proteinExistence type="predicted"/>
<name>A0AAD7SAY3_9TELE</name>
<dbReference type="EMBL" id="JAINUG010000085">
    <property type="protein sequence ID" value="KAJ8399185.1"/>
    <property type="molecule type" value="Genomic_DNA"/>
</dbReference>
<evidence type="ECO:0000313" key="1">
    <source>
        <dbReference type="EMBL" id="KAJ8399185.1"/>
    </source>
</evidence>
<keyword evidence="2" id="KW-1185">Reference proteome</keyword>
<comment type="caution">
    <text evidence="1">The sequence shown here is derived from an EMBL/GenBank/DDBJ whole genome shotgun (WGS) entry which is preliminary data.</text>
</comment>